<accession>A0A803N528</accession>
<dbReference type="Gramene" id="AUR62040701-RA">
    <property type="protein sequence ID" value="AUR62040701-RA:cds"/>
    <property type="gene ID" value="AUR62040701"/>
</dbReference>
<dbReference type="SMART" id="SM00355">
    <property type="entry name" value="ZnF_C2H2"/>
    <property type="match status" value="1"/>
</dbReference>
<sequence length="230" mass="26165">MKRFNQKSCSSWEDYQEEAAFAKDAIRGVQGRSIWPQRSYSCSFCKREFRSAQALGGHMNVHRRDRALLKQVTSSHNNIDDHVIINRPSKSTLPINPSQVCSPKTSVTHLSLSRVSSNSVINGVKKVISSHNDVVVQAKMSMGLDLAIGTYRKEEDYYYSQGECLKYNKRFKKNGDYKVVLFPFFEENRCSNVKDNIGLQVPENSSLKAGKSMEELDLELRLGDPLHKIK</sequence>
<dbReference type="InterPro" id="IPR036236">
    <property type="entry name" value="Znf_C2H2_sf"/>
</dbReference>
<dbReference type="PROSITE" id="PS50157">
    <property type="entry name" value="ZINC_FINGER_C2H2_2"/>
    <property type="match status" value="1"/>
</dbReference>
<evidence type="ECO:0000256" key="8">
    <source>
        <dbReference type="PROSITE-ProRule" id="PRU00042"/>
    </source>
</evidence>
<proteinExistence type="predicted"/>
<dbReference type="InterPro" id="IPR013087">
    <property type="entry name" value="Znf_C2H2_type"/>
</dbReference>
<dbReference type="AlphaFoldDB" id="A0A803N528"/>
<keyword evidence="5" id="KW-0805">Transcription regulation</keyword>
<protein>
    <recommendedName>
        <fullName evidence="9">C2H2-type domain-containing protein</fullName>
    </recommendedName>
</protein>
<dbReference type="GO" id="GO:0005634">
    <property type="term" value="C:nucleus"/>
    <property type="evidence" value="ECO:0007669"/>
    <property type="project" value="UniProtKB-SubCell"/>
</dbReference>
<keyword evidence="6" id="KW-0804">Transcription</keyword>
<keyword evidence="11" id="KW-1185">Reference proteome</keyword>
<dbReference type="PROSITE" id="PS00028">
    <property type="entry name" value="ZINC_FINGER_C2H2_1"/>
    <property type="match status" value="1"/>
</dbReference>
<gene>
    <name evidence="10" type="primary">LOC110722283</name>
</gene>
<dbReference type="SUPFAM" id="SSF57667">
    <property type="entry name" value="beta-beta-alpha zinc fingers"/>
    <property type="match status" value="1"/>
</dbReference>
<keyword evidence="4" id="KW-0862">Zinc</keyword>
<dbReference type="GeneID" id="110722283"/>
<dbReference type="Pfam" id="PF13912">
    <property type="entry name" value="zf-C2H2_6"/>
    <property type="match status" value="1"/>
</dbReference>
<feature type="domain" description="C2H2-type" evidence="9">
    <location>
        <begin position="40"/>
        <end position="67"/>
    </location>
</feature>
<evidence type="ECO:0000256" key="2">
    <source>
        <dbReference type="ARBA" id="ARBA00022723"/>
    </source>
</evidence>
<reference evidence="10" key="1">
    <citation type="journal article" date="2017" name="Nature">
        <title>The genome of Chenopodium quinoa.</title>
        <authorList>
            <person name="Jarvis D.E."/>
            <person name="Ho Y.S."/>
            <person name="Lightfoot D.J."/>
            <person name="Schmoeckel S.M."/>
            <person name="Li B."/>
            <person name="Borm T.J.A."/>
            <person name="Ohyanagi H."/>
            <person name="Mineta K."/>
            <person name="Michell C.T."/>
            <person name="Saber N."/>
            <person name="Kharbatia N.M."/>
            <person name="Rupper R.R."/>
            <person name="Sharp A.R."/>
            <person name="Dally N."/>
            <person name="Boughton B.A."/>
            <person name="Woo Y.H."/>
            <person name="Gao G."/>
            <person name="Schijlen E.G.W.M."/>
            <person name="Guo X."/>
            <person name="Momin A.A."/>
            <person name="Negrao S."/>
            <person name="Al-Babili S."/>
            <person name="Gehring C."/>
            <person name="Roessner U."/>
            <person name="Jung C."/>
            <person name="Murphy K."/>
            <person name="Arold S.T."/>
            <person name="Gojobori T."/>
            <person name="van der Linden C.G."/>
            <person name="van Loo E.N."/>
            <person name="Jellen E.N."/>
            <person name="Maughan P.J."/>
            <person name="Tester M."/>
        </authorList>
    </citation>
    <scope>NUCLEOTIDE SEQUENCE [LARGE SCALE GENOMIC DNA]</scope>
    <source>
        <strain evidence="10">cv. PI 614886</strain>
    </source>
</reference>
<dbReference type="EnsemblPlants" id="AUR62040701-RA">
    <property type="protein sequence ID" value="AUR62040701-RA:cds"/>
    <property type="gene ID" value="AUR62040701"/>
</dbReference>
<keyword evidence="2" id="KW-0479">Metal-binding</keyword>
<dbReference type="Gene3D" id="3.30.160.60">
    <property type="entry name" value="Classic Zinc Finger"/>
    <property type="match status" value="1"/>
</dbReference>
<evidence type="ECO:0000256" key="1">
    <source>
        <dbReference type="ARBA" id="ARBA00004123"/>
    </source>
</evidence>
<evidence type="ECO:0000256" key="6">
    <source>
        <dbReference type="ARBA" id="ARBA00023163"/>
    </source>
</evidence>
<reference evidence="10" key="2">
    <citation type="submission" date="2021-03" db="UniProtKB">
        <authorList>
            <consortium name="EnsemblPlants"/>
        </authorList>
    </citation>
    <scope>IDENTIFICATION</scope>
</reference>
<organism evidence="10 11">
    <name type="scientific">Chenopodium quinoa</name>
    <name type="common">Quinoa</name>
    <dbReference type="NCBI Taxonomy" id="63459"/>
    <lineage>
        <taxon>Eukaryota</taxon>
        <taxon>Viridiplantae</taxon>
        <taxon>Streptophyta</taxon>
        <taxon>Embryophyta</taxon>
        <taxon>Tracheophyta</taxon>
        <taxon>Spermatophyta</taxon>
        <taxon>Magnoliopsida</taxon>
        <taxon>eudicotyledons</taxon>
        <taxon>Gunneridae</taxon>
        <taxon>Pentapetalae</taxon>
        <taxon>Caryophyllales</taxon>
        <taxon>Chenopodiaceae</taxon>
        <taxon>Chenopodioideae</taxon>
        <taxon>Atripliceae</taxon>
        <taxon>Chenopodium</taxon>
    </lineage>
</organism>
<evidence type="ECO:0000256" key="7">
    <source>
        <dbReference type="ARBA" id="ARBA00023242"/>
    </source>
</evidence>
<comment type="subcellular location">
    <subcellularLocation>
        <location evidence="1">Nucleus</location>
    </subcellularLocation>
</comment>
<evidence type="ECO:0000256" key="4">
    <source>
        <dbReference type="ARBA" id="ARBA00022833"/>
    </source>
</evidence>
<dbReference type="PANTHER" id="PTHR45801">
    <property type="entry name" value="OS07G0101800 PROTEIN"/>
    <property type="match status" value="1"/>
</dbReference>
<dbReference type="KEGG" id="cqi:110722283"/>
<dbReference type="RefSeq" id="XP_021757247.1">
    <property type="nucleotide sequence ID" value="XM_021901555.1"/>
</dbReference>
<keyword evidence="7" id="KW-0539">Nucleus</keyword>
<keyword evidence="3 8" id="KW-0863">Zinc-finger</keyword>
<name>A0A803N528_CHEQI</name>
<evidence type="ECO:0000256" key="3">
    <source>
        <dbReference type="ARBA" id="ARBA00022771"/>
    </source>
</evidence>
<evidence type="ECO:0000259" key="9">
    <source>
        <dbReference type="PROSITE" id="PS50157"/>
    </source>
</evidence>
<dbReference type="OrthoDB" id="1708403at2759"/>
<dbReference type="GO" id="GO:0008270">
    <property type="term" value="F:zinc ion binding"/>
    <property type="evidence" value="ECO:0007669"/>
    <property type="project" value="UniProtKB-KW"/>
</dbReference>
<dbReference type="InterPro" id="IPR052426">
    <property type="entry name" value="Plant_dev_regulator"/>
</dbReference>
<evidence type="ECO:0000256" key="5">
    <source>
        <dbReference type="ARBA" id="ARBA00023015"/>
    </source>
</evidence>
<dbReference type="PANTHER" id="PTHR45801:SF5">
    <property type="entry name" value="OS05G0286100 PROTEIN"/>
    <property type="match status" value="1"/>
</dbReference>
<evidence type="ECO:0000313" key="11">
    <source>
        <dbReference type="Proteomes" id="UP000596660"/>
    </source>
</evidence>
<dbReference type="Proteomes" id="UP000596660">
    <property type="component" value="Unplaced"/>
</dbReference>
<evidence type="ECO:0000313" key="10">
    <source>
        <dbReference type="EnsemblPlants" id="AUR62040701-RA:cds"/>
    </source>
</evidence>